<dbReference type="Pfam" id="PF01565">
    <property type="entry name" value="FAD_binding_4"/>
    <property type="match status" value="1"/>
</dbReference>
<comment type="similarity">
    <text evidence="1">Belongs to the oxygen-dependent FAD-linked oxidoreductase family.</text>
</comment>
<evidence type="ECO:0000313" key="6">
    <source>
        <dbReference type="EMBL" id="EWY85697.1"/>
    </source>
</evidence>
<evidence type="ECO:0000313" key="7">
    <source>
        <dbReference type="Proteomes" id="UP000030753"/>
    </source>
</evidence>
<organism evidence="6 7">
    <name type="scientific">Fusarium oxysporum NRRL 32931</name>
    <dbReference type="NCBI Taxonomy" id="660029"/>
    <lineage>
        <taxon>Eukaryota</taxon>
        <taxon>Fungi</taxon>
        <taxon>Dikarya</taxon>
        <taxon>Ascomycota</taxon>
        <taxon>Pezizomycotina</taxon>
        <taxon>Sordariomycetes</taxon>
        <taxon>Hypocreomycetidae</taxon>
        <taxon>Hypocreales</taxon>
        <taxon>Nectriaceae</taxon>
        <taxon>Fusarium</taxon>
        <taxon>Fusarium oxysporum species complex</taxon>
    </lineage>
</organism>
<evidence type="ECO:0000256" key="1">
    <source>
        <dbReference type="ARBA" id="ARBA00005466"/>
    </source>
</evidence>
<evidence type="ECO:0000256" key="3">
    <source>
        <dbReference type="ARBA" id="ARBA00022827"/>
    </source>
</evidence>
<gene>
    <name evidence="6" type="ORF">FOYG_12814</name>
</gene>
<sequence>MTTISNSDSLPSVFQAFTAEYPNIKVILPGDAEWADITKSFHQDFQLSEHRRQAANASDVQDLVRFCVSHGIDFVVRSGGHNCTGRSQVNGALTFDMRNINYVNISEDKKTANIGGGIIARESAKALDAEELITTTPLSTKYGLGVDQIIGAKYANAEGVLVDAGGEELMAIRGGGDCLGIIAEITVIIIFLNL</sequence>
<accession>W9HTP2</accession>
<dbReference type="InterPro" id="IPR016169">
    <property type="entry name" value="FAD-bd_PCMH_sub2"/>
</dbReference>
<dbReference type="InterPro" id="IPR050416">
    <property type="entry name" value="FAD-linked_Oxidoreductase"/>
</dbReference>
<dbReference type="EMBL" id="JH717846">
    <property type="protein sequence ID" value="EWY85697.1"/>
    <property type="molecule type" value="Genomic_DNA"/>
</dbReference>
<dbReference type="GO" id="GO:0071949">
    <property type="term" value="F:FAD binding"/>
    <property type="evidence" value="ECO:0007669"/>
    <property type="project" value="InterPro"/>
</dbReference>
<dbReference type="HOGENOM" id="CLU_111650_0_0_1"/>
<protein>
    <recommendedName>
        <fullName evidence="5">FAD-binding PCMH-type domain-containing protein</fullName>
    </recommendedName>
</protein>
<feature type="domain" description="FAD-binding PCMH-type" evidence="5">
    <location>
        <begin position="40"/>
        <end position="194"/>
    </location>
</feature>
<dbReference type="PROSITE" id="PS51387">
    <property type="entry name" value="FAD_PCMH"/>
    <property type="match status" value="1"/>
</dbReference>
<keyword evidence="3" id="KW-0274">FAD</keyword>
<dbReference type="InterPro" id="IPR016166">
    <property type="entry name" value="FAD-bd_PCMH"/>
</dbReference>
<dbReference type="Proteomes" id="UP000030753">
    <property type="component" value="Unassembled WGS sequence"/>
</dbReference>
<dbReference type="PANTHER" id="PTHR42973">
    <property type="entry name" value="BINDING OXIDOREDUCTASE, PUTATIVE (AFU_ORTHOLOGUE AFUA_1G17690)-RELATED"/>
    <property type="match status" value="1"/>
</dbReference>
<reference evidence="6 7" key="1">
    <citation type="submission" date="2011-06" db="EMBL/GenBank/DDBJ databases">
        <title>The Genome Sequence of Fusarium oxysporum FOSC 3-a.</title>
        <authorList>
            <consortium name="The Broad Institute Genome Sequencing Platform"/>
            <person name="Ma L.-J."/>
            <person name="Gale L.R."/>
            <person name="Schwartz D.C."/>
            <person name="Zhou S."/>
            <person name="Corby-Kistler H."/>
            <person name="Young S.K."/>
            <person name="Zeng Q."/>
            <person name="Gargeya S."/>
            <person name="Fitzgerald M."/>
            <person name="Haas B."/>
            <person name="Abouelleil A."/>
            <person name="Alvarado L."/>
            <person name="Arachchi H.M."/>
            <person name="Berlin A."/>
            <person name="Brown A."/>
            <person name="Chapman S.B."/>
            <person name="Chen Z."/>
            <person name="Dunbar C."/>
            <person name="Freedman E."/>
            <person name="Gearin G."/>
            <person name="Gellesch M."/>
            <person name="Goldberg J."/>
            <person name="Griggs A."/>
            <person name="Gujja S."/>
            <person name="Heiman D."/>
            <person name="Howarth C."/>
            <person name="Larson L."/>
            <person name="Lui A."/>
            <person name="MacDonald P.J.P."/>
            <person name="Mehta T."/>
            <person name="Montmayeur A."/>
            <person name="Murphy C."/>
            <person name="Neiman D."/>
            <person name="Pearson M."/>
            <person name="Priest M."/>
            <person name="Roberts A."/>
            <person name="Saif S."/>
            <person name="Shea T."/>
            <person name="Shenoy N."/>
            <person name="Sisk P."/>
            <person name="Stolte C."/>
            <person name="Sykes S."/>
            <person name="Wortman J."/>
            <person name="Nusbaum C."/>
            <person name="Birren B."/>
        </authorList>
    </citation>
    <scope>NUCLEOTIDE SEQUENCE [LARGE SCALE GENOMIC DNA]</scope>
    <source>
        <strain evidence="7">FOSC 3-a</strain>
    </source>
</reference>
<dbReference type="AlphaFoldDB" id="W9HTP2"/>
<dbReference type="InterPro" id="IPR006094">
    <property type="entry name" value="Oxid_FAD_bind_N"/>
</dbReference>
<proteinExistence type="inferred from homology"/>
<dbReference type="InterPro" id="IPR036318">
    <property type="entry name" value="FAD-bd_PCMH-like_sf"/>
</dbReference>
<dbReference type="OrthoDB" id="407275at2759"/>
<evidence type="ECO:0000259" key="5">
    <source>
        <dbReference type="PROSITE" id="PS51387"/>
    </source>
</evidence>
<evidence type="ECO:0000256" key="4">
    <source>
        <dbReference type="ARBA" id="ARBA00023002"/>
    </source>
</evidence>
<dbReference type="PANTHER" id="PTHR42973:SF7">
    <property type="entry name" value="FAD-BINDING PCMH-TYPE DOMAIN-CONTAINING PROTEIN"/>
    <property type="match status" value="1"/>
</dbReference>
<name>W9HTP2_FUSOX</name>
<evidence type="ECO:0000256" key="2">
    <source>
        <dbReference type="ARBA" id="ARBA00022630"/>
    </source>
</evidence>
<keyword evidence="4" id="KW-0560">Oxidoreductase</keyword>
<dbReference type="GO" id="GO:0016491">
    <property type="term" value="F:oxidoreductase activity"/>
    <property type="evidence" value="ECO:0007669"/>
    <property type="project" value="UniProtKB-KW"/>
</dbReference>
<keyword evidence="2" id="KW-0285">Flavoprotein</keyword>
<dbReference type="SUPFAM" id="SSF56176">
    <property type="entry name" value="FAD-binding/transporter-associated domain-like"/>
    <property type="match status" value="1"/>
</dbReference>
<dbReference type="Gene3D" id="3.30.465.10">
    <property type="match status" value="2"/>
</dbReference>